<dbReference type="InterPro" id="IPR001015">
    <property type="entry name" value="Ferrochelatase"/>
</dbReference>
<keyword evidence="5 7" id="KW-0627">Porphyrin biosynthesis</keyword>
<evidence type="ECO:0000256" key="7">
    <source>
        <dbReference type="HAMAP-Rule" id="MF_00323"/>
    </source>
</evidence>
<evidence type="ECO:0000256" key="6">
    <source>
        <dbReference type="ARBA" id="ARBA00024536"/>
    </source>
</evidence>
<evidence type="ECO:0000313" key="9">
    <source>
        <dbReference type="EMBL" id="MBC8430792.1"/>
    </source>
</evidence>
<evidence type="ECO:0000256" key="8">
    <source>
        <dbReference type="RuleBase" id="RU004185"/>
    </source>
</evidence>
<proteinExistence type="inferred from homology"/>
<feature type="binding site" evidence="7">
    <location>
        <position position="272"/>
    </location>
    <ligand>
        <name>Fe(2+)</name>
        <dbReference type="ChEBI" id="CHEBI:29033"/>
    </ligand>
</feature>
<dbReference type="AlphaFoldDB" id="A0A8J6TPQ3"/>
<dbReference type="InterPro" id="IPR033644">
    <property type="entry name" value="Ferrochelatase_C"/>
</dbReference>
<accession>A0A8J6TPQ3</accession>
<evidence type="ECO:0000256" key="1">
    <source>
        <dbReference type="ARBA" id="ARBA00007718"/>
    </source>
</evidence>
<dbReference type="Pfam" id="PF00762">
    <property type="entry name" value="Ferrochelatase"/>
    <property type="match status" value="1"/>
</dbReference>
<dbReference type="Proteomes" id="UP000605201">
    <property type="component" value="Unassembled WGS sequence"/>
</dbReference>
<gene>
    <name evidence="7 9" type="primary">hemH</name>
    <name evidence="9" type="ORF">H8D96_02625</name>
</gene>
<dbReference type="NCBIfam" id="TIGR00109">
    <property type="entry name" value="hemH"/>
    <property type="match status" value="1"/>
</dbReference>
<comment type="function">
    <text evidence="7">Catalyzes the ferrous insertion into protoporphyrin IX.</text>
</comment>
<evidence type="ECO:0000313" key="10">
    <source>
        <dbReference type="Proteomes" id="UP000605201"/>
    </source>
</evidence>
<organism evidence="9 10">
    <name type="scientific">Candidatus Desulfatibia vada</name>
    <dbReference type="NCBI Taxonomy" id="2841696"/>
    <lineage>
        <taxon>Bacteria</taxon>
        <taxon>Pseudomonadati</taxon>
        <taxon>Thermodesulfobacteriota</taxon>
        <taxon>Desulfobacteria</taxon>
        <taxon>Desulfobacterales</taxon>
        <taxon>Desulfobacterales incertae sedis</taxon>
        <taxon>Candidatus Desulfatibia</taxon>
    </lineage>
</organism>
<comment type="catalytic activity">
    <reaction evidence="7">
        <text>heme b + 2 H(+) = protoporphyrin IX + Fe(2+)</text>
        <dbReference type="Rhea" id="RHEA:22584"/>
        <dbReference type="ChEBI" id="CHEBI:15378"/>
        <dbReference type="ChEBI" id="CHEBI:29033"/>
        <dbReference type="ChEBI" id="CHEBI:57306"/>
        <dbReference type="ChEBI" id="CHEBI:60344"/>
        <dbReference type="EC" id="4.98.1.1"/>
    </reaction>
</comment>
<protein>
    <recommendedName>
        <fullName evidence="7">Ferrochelatase</fullName>
        <ecNumber evidence="7">4.98.1.1</ecNumber>
    </recommendedName>
    <alternativeName>
        <fullName evidence="7">Heme synthase</fullName>
    </alternativeName>
    <alternativeName>
        <fullName evidence="7">Protoheme ferro-lyase</fullName>
    </alternativeName>
</protein>
<dbReference type="GO" id="GO:0046872">
    <property type="term" value="F:metal ion binding"/>
    <property type="evidence" value="ECO:0007669"/>
    <property type="project" value="UniProtKB-KW"/>
</dbReference>
<dbReference type="CDD" id="cd00419">
    <property type="entry name" value="Ferrochelatase_C"/>
    <property type="match status" value="1"/>
</dbReference>
<sequence length="319" mass="36765">MPKYAVVLFNLGGPDSLEAVEPFLFNLFSDHDIFKIPVGQKIFAKIMSGLRAPKVRKKYQQIGGKSPINEWTELQRSMLEEELQKIVGNVEVYTAMRYWKPAIKDVAETISKKNLDMIALLPLYPHYSITTTGSSFNEWRRVYRGDTGRLKYVYDYFDNPQYISALNERIDETMMRFPEDVRDDIQIVFSAHGTPKSLAEKGDPYPKQIKATVESVMQARNFSHEYHLCFQSKVGPAKWLEPSTDKMIKDLAVKRKRQLLIVPISFVSDHIETLFELDVEYRIIADKKNIENYIVMQGLNDSKVFVAALKELAVQALQP</sequence>
<dbReference type="InterPro" id="IPR033659">
    <property type="entry name" value="Ferrochelatase_N"/>
</dbReference>
<dbReference type="CDD" id="cd03411">
    <property type="entry name" value="Ferrochelatase_N"/>
    <property type="match status" value="1"/>
</dbReference>
<keyword evidence="7" id="KW-0479">Metal-binding</keyword>
<comment type="subcellular location">
    <subcellularLocation>
        <location evidence="7">Cytoplasm</location>
    </subcellularLocation>
</comment>
<reference evidence="9 10" key="1">
    <citation type="submission" date="2020-08" db="EMBL/GenBank/DDBJ databases">
        <title>Bridging the membrane lipid divide: bacteria of the FCB group superphylum have the potential to synthesize archaeal ether lipids.</title>
        <authorList>
            <person name="Villanueva L."/>
            <person name="Von Meijenfeldt F.A.B."/>
            <person name="Westbye A.B."/>
            <person name="Yadav S."/>
            <person name="Hopmans E.C."/>
            <person name="Dutilh B.E."/>
            <person name="Sinninghe Damste J.S."/>
        </authorList>
    </citation>
    <scope>NUCLEOTIDE SEQUENCE [LARGE SCALE GENOMIC DNA]</scope>
    <source>
        <strain evidence="9">NIOZ-UU17</strain>
    </source>
</reference>
<dbReference type="PANTHER" id="PTHR11108">
    <property type="entry name" value="FERROCHELATASE"/>
    <property type="match status" value="1"/>
</dbReference>
<dbReference type="Gene3D" id="3.40.50.1400">
    <property type="match status" value="2"/>
</dbReference>
<dbReference type="HAMAP" id="MF_00323">
    <property type="entry name" value="Ferrochelatase"/>
    <property type="match status" value="1"/>
</dbReference>
<dbReference type="PANTHER" id="PTHR11108:SF1">
    <property type="entry name" value="FERROCHELATASE, MITOCHONDRIAL"/>
    <property type="match status" value="1"/>
</dbReference>
<keyword evidence="2 7" id="KW-0408">Iron</keyword>
<evidence type="ECO:0000256" key="3">
    <source>
        <dbReference type="ARBA" id="ARBA00023133"/>
    </source>
</evidence>
<dbReference type="UniPathway" id="UPA00252">
    <property type="reaction ID" value="UER00325"/>
</dbReference>
<comment type="catalytic activity">
    <reaction evidence="6">
        <text>Fe-coproporphyrin III + 2 H(+) = coproporphyrin III + Fe(2+)</text>
        <dbReference type="Rhea" id="RHEA:49572"/>
        <dbReference type="ChEBI" id="CHEBI:15378"/>
        <dbReference type="ChEBI" id="CHEBI:29033"/>
        <dbReference type="ChEBI" id="CHEBI:68438"/>
        <dbReference type="ChEBI" id="CHEBI:131725"/>
        <dbReference type="EC" id="4.99.1.9"/>
    </reaction>
    <physiologicalReaction direction="right-to-left" evidence="6">
        <dbReference type="Rhea" id="RHEA:49574"/>
    </physiologicalReaction>
</comment>
<name>A0A8J6TPQ3_9BACT</name>
<keyword evidence="4 7" id="KW-0456">Lyase</keyword>
<evidence type="ECO:0000256" key="5">
    <source>
        <dbReference type="ARBA" id="ARBA00023244"/>
    </source>
</evidence>
<feature type="binding site" evidence="7">
    <location>
        <position position="192"/>
    </location>
    <ligand>
        <name>Fe(2+)</name>
        <dbReference type="ChEBI" id="CHEBI:29033"/>
    </ligand>
</feature>
<dbReference type="SUPFAM" id="SSF53800">
    <property type="entry name" value="Chelatase"/>
    <property type="match status" value="1"/>
</dbReference>
<evidence type="ECO:0000256" key="4">
    <source>
        <dbReference type="ARBA" id="ARBA00023239"/>
    </source>
</evidence>
<dbReference type="GO" id="GO:0004325">
    <property type="term" value="F:ferrochelatase activity"/>
    <property type="evidence" value="ECO:0007669"/>
    <property type="project" value="UniProtKB-UniRule"/>
</dbReference>
<dbReference type="GO" id="GO:0006783">
    <property type="term" value="P:heme biosynthetic process"/>
    <property type="evidence" value="ECO:0007669"/>
    <property type="project" value="UniProtKB-UniRule"/>
</dbReference>
<comment type="pathway">
    <text evidence="7">Porphyrin-containing compound metabolism; protoheme biosynthesis; protoheme from protoporphyrin-IX: step 1/1.</text>
</comment>
<comment type="similarity">
    <text evidence="1 7 8">Belongs to the ferrochelatase family.</text>
</comment>
<comment type="caution">
    <text evidence="9">The sequence shown here is derived from an EMBL/GenBank/DDBJ whole genome shotgun (WGS) entry which is preliminary data.</text>
</comment>
<dbReference type="EMBL" id="JACNIG010000083">
    <property type="protein sequence ID" value="MBC8430792.1"/>
    <property type="molecule type" value="Genomic_DNA"/>
</dbReference>
<dbReference type="EC" id="4.98.1.1" evidence="7"/>
<evidence type="ECO:0000256" key="2">
    <source>
        <dbReference type="ARBA" id="ARBA00023004"/>
    </source>
</evidence>
<keyword evidence="7" id="KW-0963">Cytoplasm</keyword>
<dbReference type="GO" id="GO:0005737">
    <property type="term" value="C:cytoplasm"/>
    <property type="evidence" value="ECO:0007669"/>
    <property type="project" value="UniProtKB-SubCell"/>
</dbReference>
<keyword evidence="3 7" id="KW-0350">Heme biosynthesis</keyword>